<protein>
    <recommendedName>
        <fullName evidence="5">DUF1828 domain-containing protein</fullName>
    </recommendedName>
</protein>
<proteinExistence type="predicted"/>
<dbReference type="Pfam" id="PF08861">
    <property type="entry name" value="DUF1828"/>
    <property type="match status" value="1"/>
</dbReference>
<evidence type="ECO:0000259" key="2">
    <source>
        <dbReference type="Pfam" id="PF08862"/>
    </source>
</evidence>
<evidence type="ECO:0000259" key="1">
    <source>
        <dbReference type="Pfam" id="PF08861"/>
    </source>
</evidence>
<keyword evidence="4" id="KW-1185">Reference proteome</keyword>
<gene>
    <name evidence="3" type="ORF">SAMN04488134_10342</name>
</gene>
<evidence type="ECO:0000313" key="4">
    <source>
        <dbReference type="Proteomes" id="UP000199300"/>
    </source>
</evidence>
<dbReference type="InterPro" id="IPR014960">
    <property type="entry name" value="DUF1828"/>
</dbReference>
<dbReference type="RefSeq" id="WP_091495782.1">
    <property type="nucleotide sequence ID" value="NZ_FODJ01000003.1"/>
</dbReference>
<feature type="domain" description="DUF1829" evidence="2">
    <location>
        <begin position="161"/>
        <end position="246"/>
    </location>
</feature>
<evidence type="ECO:0000313" key="3">
    <source>
        <dbReference type="EMBL" id="SEN98879.1"/>
    </source>
</evidence>
<feature type="domain" description="DUF1828" evidence="1">
    <location>
        <begin position="30"/>
        <end position="123"/>
    </location>
</feature>
<dbReference type="Proteomes" id="UP000199300">
    <property type="component" value="Unassembled WGS sequence"/>
</dbReference>
<name>A0A1H8L1A9_9BACI</name>
<dbReference type="AlphaFoldDB" id="A0A1H8L1A9"/>
<dbReference type="STRING" id="872970.SAMN04488134_10342"/>
<dbReference type="InterPro" id="IPR014961">
    <property type="entry name" value="DUF1829"/>
</dbReference>
<dbReference type="OrthoDB" id="1321863at2"/>
<evidence type="ECO:0008006" key="5">
    <source>
        <dbReference type="Google" id="ProtNLM"/>
    </source>
</evidence>
<sequence length="256" mass="30168">MIDDLRSLIDQWNKKHMLYKQEESFIEITTPFLDMNHDFIQLFFTEDRNGNYRLTDDGYIVNELNMLGIEINKAKKRKEFFEVTLKVFGVQYDKKFNDLFVEFNDLSDYPSKQHNLLQCLIRISDMLLTSKNTAVSIFTEEITNYFYDREVIFSPDLGFIGKTGNQQNFDFVIPHSKSKREKLIKAVNTPSADNYTNTLFPFADVENIRPKSEFFVIANDINTPIADKFNKSLSRYEVNVLPWSKRDSWVNDLRIS</sequence>
<dbReference type="EMBL" id="FODJ01000003">
    <property type="protein sequence ID" value="SEN98879.1"/>
    <property type="molecule type" value="Genomic_DNA"/>
</dbReference>
<dbReference type="Pfam" id="PF08862">
    <property type="entry name" value="DUF1829"/>
    <property type="match status" value="1"/>
</dbReference>
<reference evidence="3 4" key="1">
    <citation type="submission" date="2016-10" db="EMBL/GenBank/DDBJ databases">
        <authorList>
            <person name="de Groot N.N."/>
        </authorList>
    </citation>
    <scope>NUCLEOTIDE SEQUENCE [LARGE SCALE GENOMIC DNA]</scope>
    <source>
        <strain evidence="3 4">CGMCC 1.10434</strain>
    </source>
</reference>
<accession>A0A1H8L1A9</accession>
<organism evidence="3 4">
    <name type="scientific">Amphibacillus marinus</name>
    <dbReference type="NCBI Taxonomy" id="872970"/>
    <lineage>
        <taxon>Bacteria</taxon>
        <taxon>Bacillati</taxon>
        <taxon>Bacillota</taxon>
        <taxon>Bacilli</taxon>
        <taxon>Bacillales</taxon>
        <taxon>Bacillaceae</taxon>
        <taxon>Amphibacillus</taxon>
    </lineage>
</organism>